<feature type="compositionally biased region" description="Polar residues" evidence="11">
    <location>
        <begin position="109"/>
        <end position="121"/>
    </location>
</feature>
<feature type="transmembrane region" description="Helical" evidence="12">
    <location>
        <begin position="434"/>
        <end position="456"/>
    </location>
</feature>
<name>L1K3E3_GUITC</name>
<evidence type="ECO:0000313" key="15">
    <source>
        <dbReference type="EnsemblProtists" id="EKX54985"/>
    </source>
</evidence>
<feature type="chain" id="PRO_5008772148" description="G-protein coupled receptors family 2 profile 2 domain-containing protein" evidence="13">
    <location>
        <begin position="22"/>
        <end position="602"/>
    </location>
</feature>
<evidence type="ECO:0000256" key="13">
    <source>
        <dbReference type="SAM" id="SignalP"/>
    </source>
</evidence>
<dbReference type="GO" id="GO:0009881">
    <property type="term" value="F:photoreceptor activity"/>
    <property type="evidence" value="ECO:0007669"/>
    <property type="project" value="UniProtKB-KW"/>
</dbReference>
<evidence type="ECO:0000256" key="11">
    <source>
        <dbReference type="SAM" id="MobiDB-lite"/>
    </source>
</evidence>
<keyword evidence="3" id="KW-0600">Photoreceptor protein</keyword>
<evidence type="ECO:0000256" key="12">
    <source>
        <dbReference type="SAM" id="Phobius"/>
    </source>
</evidence>
<keyword evidence="7 12" id="KW-1133">Transmembrane helix</keyword>
<dbReference type="SUPFAM" id="SSF81321">
    <property type="entry name" value="Family A G protein-coupled receptor-like"/>
    <property type="match status" value="1"/>
</dbReference>
<sequence>MRSIQFLLGLLILQPWLVTTAFVTYEASASFPLCSNFSLESNHQIGFLFGYVENDGAKNRTSPYLPLNATCQCTSPHSLFMNFSAQTLDTYNAVVALFEAGKGSQNSTFKGNATVSNHSSPTNLTHSNASASTTNLTNVNVTNVNVSEANSSVTMDMNASSSSSSNLTSNTSSSTNVSTRSFEGWGRKPGRVLTSTSIPLINVSCLSPSDAEALCKKLSIANEYCPSATDIVIVVQKNIVVINNITKVVVQAATNNDFVTALQKEIAAFLTSFSSSTFFIGSNIGIGKAANIGMDWNEDEEIQASTADSRTMSMLGYLTMAFGHGRSTHFKVMFNATRNESSGQLYFIGSPIRQSDVPPVFYSRYIMWLFTTPSPIFLLCHFANALETFMGSAALDWMMILCGMAAIYVKQRSADFAHADVALVECVGCSNTNVIVWVLFAIASLFFVVLLYRAAIKLIVIGERSTLEIDKKLAYRRLLLFVMITWSAFPILWFFSDKGFGLMPSDWEVLLYVILDVVAKIGFAVLYLYELRSLRWRKRLSYQENISKVNVKTEVPAEDGGASSMSSGRHSALTSTSSKQRKQARRERQARQVNQLENIGND</sequence>
<keyword evidence="13" id="KW-0732">Signal</keyword>
<reference evidence="15" key="3">
    <citation type="submission" date="2015-06" db="UniProtKB">
        <authorList>
            <consortium name="EnsemblProtists"/>
        </authorList>
    </citation>
    <scope>IDENTIFICATION</scope>
</reference>
<dbReference type="GeneID" id="17311586"/>
<reference evidence="16" key="2">
    <citation type="submission" date="2012-11" db="EMBL/GenBank/DDBJ databases">
        <authorList>
            <person name="Kuo A."/>
            <person name="Curtis B.A."/>
            <person name="Tanifuji G."/>
            <person name="Burki F."/>
            <person name="Gruber A."/>
            <person name="Irimia M."/>
            <person name="Maruyama S."/>
            <person name="Arias M.C."/>
            <person name="Ball S.G."/>
            <person name="Gile G.H."/>
            <person name="Hirakawa Y."/>
            <person name="Hopkins J.F."/>
            <person name="Rensing S.A."/>
            <person name="Schmutz J."/>
            <person name="Symeonidi A."/>
            <person name="Elias M."/>
            <person name="Eveleigh R.J."/>
            <person name="Herman E.K."/>
            <person name="Klute M.J."/>
            <person name="Nakayama T."/>
            <person name="Obornik M."/>
            <person name="Reyes-Prieto A."/>
            <person name="Armbrust E.V."/>
            <person name="Aves S.J."/>
            <person name="Beiko R.G."/>
            <person name="Coutinho P."/>
            <person name="Dacks J.B."/>
            <person name="Durnford D.G."/>
            <person name="Fast N.M."/>
            <person name="Green B.R."/>
            <person name="Grisdale C."/>
            <person name="Hempe F."/>
            <person name="Henrissat B."/>
            <person name="Hoppner M.P."/>
            <person name="Ishida K.-I."/>
            <person name="Kim E."/>
            <person name="Koreny L."/>
            <person name="Kroth P.G."/>
            <person name="Liu Y."/>
            <person name="Malik S.-B."/>
            <person name="Maier U.G."/>
            <person name="McRose D."/>
            <person name="Mock T."/>
            <person name="Neilson J.A."/>
            <person name="Onodera N.T."/>
            <person name="Poole A.M."/>
            <person name="Pritham E.J."/>
            <person name="Richards T.A."/>
            <person name="Rocap G."/>
            <person name="Roy S.W."/>
            <person name="Sarai C."/>
            <person name="Schaack S."/>
            <person name="Shirato S."/>
            <person name="Slamovits C.H."/>
            <person name="Spencer D.F."/>
            <person name="Suzuki S."/>
            <person name="Worden A.Z."/>
            <person name="Zauner S."/>
            <person name="Barry K."/>
            <person name="Bell C."/>
            <person name="Bharti A.K."/>
            <person name="Crow J.A."/>
            <person name="Grimwood J."/>
            <person name="Kramer R."/>
            <person name="Lindquist E."/>
            <person name="Lucas S."/>
            <person name="Salamov A."/>
            <person name="McFadden G.I."/>
            <person name="Lane C.E."/>
            <person name="Keeling P.J."/>
            <person name="Gray M.W."/>
            <person name="Grigoriev I.V."/>
            <person name="Archibald J.M."/>
        </authorList>
    </citation>
    <scope>NUCLEOTIDE SEQUENCE</scope>
    <source>
        <strain evidence="16">CCMP2712</strain>
    </source>
</reference>
<dbReference type="PANTHER" id="PTHR28286">
    <property type="match status" value="1"/>
</dbReference>
<evidence type="ECO:0000256" key="5">
    <source>
        <dbReference type="ARBA" id="ARBA00022692"/>
    </source>
</evidence>
<dbReference type="Pfam" id="PF01036">
    <property type="entry name" value="Bac_rhodopsin"/>
    <property type="match status" value="1"/>
</dbReference>
<feature type="region of interest" description="Disordered" evidence="11">
    <location>
        <begin position="154"/>
        <end position="182"/>
    </location>
</feature>
<dbReference type="EnsemblProtists" id="EKX54985">
    <property type="protein sequence ID" value="EKX54985"/>
    <property type="gene ID" value="GUITHDRAFT_99631"/>
</dbReference>
<evidence type="ECO:0000256" key="4">
    <source>
        <dbReference type="ARBA" id="ARBA00022606"/>
    </source>
</evidence>
<accession>L1K3E3</accession>
<dbReference type="Proteomes" id="UP000011087">
    <property type="component" value="Unassembled WGS sequence"/>
</dbReference>
<feature type="signal peptide" evidence="13">
    <location>
        <begin position="1"/>
        <end position="21"/>
    </location>
</feature>
<dbReference type="AlphaFoldDB" id="L1K3E3"/>
<dbReference type="HOGENOM" id="CLU_453789_0_0_1"/>
<feature type="compositionally biased region" description="Polar residues" evidence="11">
    <location>
        <begin position="563"/>
        <end position="578"/>
    </location>
</feature>
<dbReference type="Gene3D" id="1.20.1070.10">
    <property type="entry name" value="Rhodopsin 7-helix transmembrane proteins"/>
    <property type="match status" value="1"/>
</dbReference>
<dbReference type="KEGG" id="gtt:GUITHDRAFT_99631"/>
<evidence type="ECO:0000256" key="6">
    <source>
        <dbReference type="ARBA" id="ARBA00022925"/>
    </source>
</evidence>
<feature type="transmembrane region" description="Helical" evidence="12">
    <location>
        <begin position="477"/>
        <end position="495"/>
    </location>
</feature>
<keyword evidence="10" id="KW-0675">Receptor</keyword>
<comment type="subcellular location">
    <subcellularLocation>
        <location evidence="1">Membrane</location>
        <topology evidence="1">Multi-pass membrane protein</topology>
    </subcellularLocation>
</comment>
<dbReference type="RefSeq" id="XP_005841965.1">
    <property type="nucleotide sequence ID" value="XM_005841908.1"/>
</dbReference>
<reference evidence="14 16" key="1">
    <citation type="journal article" date="2012" name="Nature">
        <title>Algal genomes reveal evolutionary mosaicism and the fate of nucleomorphs.</title>
        <authorList>
            <consortium name="DOE Joint Genome Institute"/>
            <person name="Curtis B.A."/>
            <person name="Tanifuji G."/>
            <person name="Burki F."/>
            <person name="Gruber A."/>
            <person name="Irimia M."/>
            <person name="Maruyama S."/>
            <person name="Arias M.C."/>
            <person name="Ball S.G."/>
            <person name="Gile G.H."/>
            <person name="Hirakawa Y."/>
            <person name="Hopkins J.F."/>
            <person name="Kuo A."/>
            <person name="Rensing S.A."/>
            <person name="Schmutz J."/>
            <person name="Symeonidi A."/>
            <person name="Elias M."/>
            <person name="Eveleigh R.J."/>
            <person name="Herman E.K."/>
            <person name="Klute M.J."/>
            <person name="Nakayama T."/>
            <person name="Obornik M."/>
            <person name="Reyes-Prieto A."/>
            <person name="Armbrust E.V."/>
            <person name="Aves S.J."/>
            <person name="Beiko R.G."/>
            <person name="Coutinho P."/>
            <person name="Dacks J.B."/>
            <person name="Durnford D.G."/>
            <person name="Fast N.M."/>
            <person name="Green B.R."/>
            <person name="Grisdale C.J."/>
            <person name="Hempel F."/>
            <person name="Henrissat B."/>
            <person name="Hoppner M.P."/>
            <person name="Ishida K."/>
            <person name="Kim E."/>
            <person name="Koreny L."/>
            <person name="Kroth P.G."/>
            <person name="Liu Y."/>
            <person name="Malik S.B."/>
            <person name="Maier U.G."/>
            <person name="McRose D."/>
            <person name="Mock T."/>
            <person name="Neilson J.A."/>
            <person name="Onodera N.T."/>
            <person name="Poole A.M."/>
            <person name="Pritham E.J."/>
            <person name="Richards T.A."/>
            <person name="Rocap G."/>
            <person name="Roy S.W."/>
            <person name="Sarai C."/>
            <person name="Schaack S."/>
            <person name="Shirato S."/>
            <person name="Slamovits C.H."/>
            <person name="Spencer D.F."/>
            <person name="Suzuki S."/>
            <person name="Worden A.Z."/>
            <person name="Zauner S."/>
            <person name="Barry K."/>
            <person name="Bell C."/>
            <person name="Bharti A.K."/>
            <person name="Crow J.A."/>
            <person name="Grimwood J."/>
            <person name="Kramer R."/>
            <person name="Lindquist E."/>
            <person name="Lucas S."/>
            <person name="Salamov A."/>
            <person name="McFadden G.I."/>
            <person name="Lane C.E."/>
            <person name="Keeling P.J."/>
            <person name="Gray M.W."/>
            <person name="Grigoriev I.V."/>
            <person name="Archibald J.M."/>
        </authorList>
    </citation>
    <scope>NUCLEOTIDE SEQUENCE</scope>
    <source>
        <strain evidence="14 16">CCMP2712</strain>
    </source>
</reference>
<comment type="similarity">
    <text evidence="2">Belongs to the archaeal/bacterial/fungal opsin family.</text>
</comment>
<keyword evidence="16" id="KW-1185">Reference proteome</keyword>
<evidence type="ECO:0000256" key="1">
    <source>
        <dbReference type="ARBA" id="ARBA00004141"/>
    </source>
</evidence>
<evidence type="ECO:0000256" key="9">
    <source>
        <dbReference type="ARBA" id="ARBA00023136"/>
    </source>
</evidence>
<evidence type="ECO:0008006" key="17">
    <source>
        <dbReference type="Google" id="ProtNLM"/>
    </source>
</evidence>
<dbReference type="SMART" id="SM01021">
    <property type="entry name" value="Bac_rhodopsin"/>
    <property type="match status" value="1"/>
</dbReference>
<proteinExistence type="inferred from homology"/>
<feature type="region of interest" description="Disordered" evidence="11">
    <location>
        <begin position="557"/>
        <end position="602"/>
    </location>
</feature>
<protein>
    <recommendedName>
        <fullName evidence="17">G-protein coupled receptors family 2 profile 2 domain-containing protein</fullName>
    </recommendedName>
</protein>
<feature type="transmembrane region" description="Helical" evidence="12">
    <location>
        <begin position="393"/>
        <end position="409"/>
    </location>
</feature>
<gene>
    <name evidence="14" type="ORF">GUITHDRAFT_99631</name>
</gene>
<keyword evidence="4" id="KW-0716">Sensory transduction</keyword>
<dbReference type="PaxDb" id="55529-EKX54985"/>
<dbReference type="PANTHER" id="PTHR28286:SF2">
    <property type="entry name" value="BACTERIORHODOPSIN _OPSIN, NOPA (EUROFUNG)"/>
    <property type="match status" value="1"/>
</dbReference>
<feature type="transmembrane region" description="Helical" evidence="12">
    <location>
        <begin position="507"/>
        <end position="529"/>
    </location>
</feature>
<evidence type="ECO:0000256" key="10">
    <source>
        <dbReference type="ARBA" id="ARBA00023170"/>
    </source>
</evidence>
<dbReference type="GO" id="GO:0007602">
    <property type="term" value="P:phototransduction"/>
    <property type="evidence" value="ECO:0007669"/>
    <property type="project" value="UniProtKB-KW"/>
</dbReference>
<feature type="compositionally biased region" description="Low complexity" evidence="11">
    <location>
        <begin position="122"/>
        <end position="132"/>
    </location>
</feature>
<keyword evidence="5 12" id="KW-0812">Transmembrane</keyword>
<dbReference type="EMBL" id="JH992966">
    <property type="protein sequence ID" value="EKX54985.1"/>
    <property type="molecule type" value="Genomic_DNA"/>
</dbReference>
<evidence type="ECO:0000313" key="14">
    <source>
        <dbReference type="EMBL" id="EKX54985.1"/>
    </source>
</evidence>
<dbReference type="InterPro" id="IPR001425">
    <property type="entry name" value="Arc/bac/fun_rhodopsins"/>
</dbReference>
<keyword evidence="9 12" id="KW-0472">Membrane</keyword>
<organism evidence="14">
    <name type="scientific">Guillardia theta (strain CCMP2712)</name>
    <name type="common">Cryptophyte</name>
    <dbReference type="NCBI Taxonomy" id="905079"/>
    <lineage>
        <taxon>Eukaryota</taxon>
        <taxon>Cryptophyceae</taxon>
        <taxon>Pyrenomonadales</taxon>
        <taxon>Geminigeraceae</taxon>
        <taxon>Guillardia</taxon>
    </lineage>
</organism>
<feature type="compositionally biased region" description="Low complexity" evidence="11">
    <location>
        <begin position="154"/>
        <end position="181"/>
    </location>
</feature>
<evidence type="ECO:0000256" key="8">
    <source>
        <dbReference type="ARBA" id="ARBA00022991"/>
    </source>
</evidence>
<keyword evidence="8" id="KW-0157">Chromophore</keyword>
<evidence type="ECO:0000313" key="16">
    <source>
        <dbReference type="Proteomes" id="UP000011087"/>
    </source>
</evidence>
<evidence type="ECO:0000256" key="3">
    <source>
        <dbReference type="ARBA" id="ARBA00022543"/>
    </source>
</evidence>
<feature type="compositionally biased region" description="Polar residues" evidence="11">
    <location>
        <begin position="593"/>
        <end position="602"/>
    </location>
</feature>
<evidence type="ECO:0000256" key="7">
    <source>
        <dbReference type="ARBA" id="ARBA00022989"/>
    </source>
</evidence>
<dbReference type="GO" id="GO:0016020">
    <property type="term" value="C:membrane"/>
    <property type="evidence" value="ECO:0007669"/>
    <property type="project" value="UniProtKB-SubCell"/>
</dbReference>
<evidence type="ECO:0000256" key="2">
    <source>
        <dbReference type="ARBA" id="ARBA00008130"/>
    </source>
</evidence>
<feature type="region of interest" description="Disordered" evidence="11">
    <location>
        <begin position="109"/>
        <end position="132"/>
    </location>
</feature>
<keyword evidence="6" id="KW-0681">Retinal protein</keyword>
<feature type="transmembrane region" description="Helical" evidence="12">
    <location>
        <begin position="365"/>
        <end position="386"/>
    </location>
</feature>
<dbReference type="OrthoDB" id="10261467at2759"/>